<reference evidence="2 3" key="1">
    <citation type="journal article" date="2019" name="Nat. Plants">
        <title>Stout camphor tree genome fills gaps in understanding of flowering plant genome evolution.</title>
        <authorList>
            <person name="Chaw S.M."/>
            <person name="Liu Y.C."/>
            <person name="Wu Y.W."/>
            <person name="Wang H.Y."/>
            <person name="Lin C.I."/>
            <person name="Wu C.S."/>
            <person name="Ke H.M."/>
            <person name="Chang L.Y."/>
            <person name="Hsu C.Y."/>
            <person name="Yang H.T."/>
            <person name="Sudianto E."/>
            <person name="Hsu M.H."/>
            <person name="Wu K.P."/>
            <person name="Wang L.N."/>
            <person name="Leebens-Mack J.H."/>
            <person name="Tsai I.J."/>
        </authorList>
    </citation>
    <scope>NUCLEOTIDE SEQUENCE [LARGE SCALE GENOMIC DNA]</scope>
    <source>
        <strain evidence="3">cv. Chaw 1501</strain>
        <tissue evidence="2">Young leaves</tissue>
    </source>
</reference>
<dbReference type="OrthoDB" id="76215at2759"/>
<proteinExistence type="predicted"/>
<name>A0A3S3NP33_9MAGN</name>
<dbReference type="AlphaFoldDB" id="A0A3S3NP33"/>
<keyword evidence="3" id="KW-1185">Reference proteome</keyword>
<organism evidence="2 3">
    <name type="scientific">Cinnamomum micranthum f. kanehirae</name>
    <dbReference type="NCBI Taxonomy" id="337451"/>
    <lineage>
        <taxon>Eukaryota</taxon>
        <taxon>Viridiplantae</taxon>
        <taxon>Streptophyta</taxon>
        <taxon>Embryophyta</taxon>
        <taxon>Tracheophyta</taxon>
        <taxon>Spermatophyta</taxon>
        <taxon>Magnoliopsida</taxon>
        <taxon>Magnoliidae</taxon>
        <taxon>Laurales</taxon>
        <taxon>Lauraceae</taxon>
        <taxon>Cinnamomum</taxon>
    </lineage>
</organism>
<feature type="domain" description="Myb/SANT-like" evidence="1">
    <location>
        <begin position="6"/>
        <end position="72"/>
    </location>
</feature>
<comment type="caution">
    <text evidence="2">The sequence shown here is derived from an EMBL/GenBank/DDBJ whole genome shotgun (WGS) entry which is preliminary data.</text>
</comment>
<evidence type="ECO:0000313" key="3">
    <source>
        <dbReference type="Proteomes" id="UP000283530"/>
    </source>
</evidence>
<protein>
    <submittedName>
        <fullName evidence="2">L10-interacting MYB domain-containing protein</fullName>
    </submittedName>
</protein>
<accession>A0A3S3NP33</accession>
<evidence type="ECO:0000313" key="2">
    <source>
        <dbReference type="EMBL" id="RWR83678.1"/>
    </source>
</evidence>
<evidence type="ECO:0000259" key="1">
    <source>
        <dbReference type="Pfam" id="PF12776"/>
    </source>
</evidence>
<dbReference type="Proteomes" id="UP000283530">
    <property type="component" value="Unassembled WGS sequence"/>
</dbReference>
<dbReference type="PANTHER" id="PTHR47072:SF5">
    <property type="entry name" value="MYB_SANT-LIKE DOMAIN-CONTAINING PROTEIN"/>
    <property type="match status" value="1"/>
</dbReference>
<gene>
    <name evidence="2" type="ORF">CKAN_01243900</name>
</gene>
<dbReference type="PANTHER" id="PTHR47072">
    <property type="match status" value="1"/>
</dbReference>
<dbReference type="Pfam" id="PF12776">
    <property type="entry name" value="Myb_DNA-bind_3"/>
    <property type="match status" value="1"/>
</dbReference>
<dbReference type="EMBL" id="QPKB01000004">
    <property type="protein sequence ID" value="RWR83678.1"/>
    <property type="molecule type" value="Genomic_DNA"/>
</dbReference>
<sequence length="118" mass="13940">MCNRAHWTPSHDSFAVGFLVEQKKLRHFLDNGLKKEVWKKCLDELNKRFDISVTPTQLKSRMTDLQKRYRIAHHEAKIWWRTPFPLYDELGILYDGSLAEGKREMSSSVSFTQPLTEE</sequence>
<dbReference type="InterPro" id="IPR024752">
    <property type="entry name" value="Myb/SANT-like_dom"/>
</dbReference>